<dbReference type="Pfam" id="PF12679">
    <property type="entry name" value="ABC2_membrane_2"/>
    <property type="match status" value="1"/>
</dbReference>
<evidence type="ECO:0000313" key="7">
    <source>
        <dbReference type="EMBL" id="GGE31395.1"/>
    </source>
</evidence>
<name>A0ABQ1SDM9_9FLAO</name>
<sequence>MKAIFKKEINAFFANTTGFLVLGMYWVINVLFLWFFNSDYNILNSGNANLVPFFELSAWIFIFLIPAICMKSFSEEQKSGTLELLYTKPITKLNLVLGKFFAALAITGIALLPSLLFVACIHFLVKNSYQVDFPAIFGSYLGLGLLTCSYIAISLLASAFSKNQILSFSIGAVLCLAAFFALEGISNIALFGSSIYAMEYLSLSFHYKSLSRGVIDTRNIVYFLSFTALFIAICIHRLQKTQGQ</sequence>
<keyword evidence="5 6" id="KW-0472">Membrane</keyword>
<protein>
    <submittedName>
        <fullName evidence="7">Gliding motility-associated ABC transporter permease subunit GldF</fullName>
    </submittedName>
</protein>
<comment type="subcellular location">
    <subcellularLocation>
        <location evidence="1">Cell membrane</location>
        <topology evidence="1">Multi-pass membrane protein</topology>
    </subcellularLocation>
</comment>
<comment type="caution">
    <text evidence="7">The sequence shown here is derived from an EMBL/GenBank/DDBJ whole genome shotgun (WGS) entry which is preliminary data.</text>
</comment>
<feature type="transmembrane region" description="Helical" evidence="6">
    <location>
        <begin position="12"/>
        <end position="36"/>
    </location>
</feature>
<dbReference type="Proteomes" id="UP000599179">
    <property type="component" value="Unassembled WGS sequence"/>
</dbReference>
<keyword evidence="3 6" id="KW-0812">Transmembrane</keyword>
<keyword evidence="2" id="KW-1003">Cell membrane</keyword>
<evidence type="ECO:0000256" key="6">
    <source>
        <dbReference type="SAM" id="Phobius"/>
    </source>
</evidence>
<evidence type="ECO:0000256" key="4">
    <source>
        <dbReference type="ARBA" id="ARBA00022989"/>
    </source>
</evidence>
<keyword evidence="8" id="KW-1185">Reference proteome</keyword>
<evidence type="ECO:0000256" key="2">
    <source>
        <dbReference type="ARBA" id="ARBA00022475"/>
    </source>
</evidence>
<dbReference type="EMBL" id="BMGM01000003">
    <property type="protein sequence ID" value="GGE31395.1"/>
    <property type="molecule type" value="Genomic_DNA"/>
</dbReference>
<dbReference type="InterPro" id="IPR051449">
    <property type="entry name" value="ABC-2_transporter_component"/>
</dbReference>
<feature type="transmembrane region" description="Helical" evidence="6">
    <location>
        <begin position="137"/>
        <end position="158"/>
    </location>
</feature>
<reference evidence="8" key="1">
    <citation type="journal article" date="2019" name="Int. J. Syst. Evol. Microbiol.">
        <title>The Global Catalogue of Microorganisms (GCM) 10K type strain sequencing project: providing services to taxonomists for standard genome sequencing and annotation.</title>
        <authorList>
            <consortium name="The Broad Institute Genomics Platform"/>
            <consortium name="The Broad Institute Genome Sequencing Center for Infectious Disease"/>
            <person name="Wu L."/>
            <person name="Ma J."/>
        </authorList>
    </citation>
    <scope>NUCLEOTIDE SEQUENCE [LARGE SCALE GENOMIC DNA]</scope>
    <source>
        <strain evidence="8">CGMCC 1.12931</strain>
    </source>
</reference>
<dbReference type="RefSeq" id="WP_188457968.1">
    <property type="nucleotide sequence ID" value="NZ_BMGM01000003.1"/>
</dbReference>
<feature type="transmembrane region" description="Helical" evidence="6">
    <location>
        <begin position="219"/>
        <end position="238"/>
    </location>
</feature>
<evidence type="ECO:0000256" key="3">
    <source>
        <dbReference type="ARBA" id="ARBA00022692"/>
    </source>
</evidence>
<feature type="transmembrane region" description="Helical" evidence="6">
    <location>
        <begin position="56"/>
        <end position="74"/>
    </location>
</feature>
<feature type="transmembrane region" description="Helical" evidence="6">
    <location>
        <begin position="95"/>
        <end position="125"/>
    </location>
</feature>
<dbReference type="PANTHER" id="PTHR30294">
    <property type="entry name" value="MEMBRANE COMPONENT OF ABC TRANSPORTER YHHJ-RELATED"/>
    <property type="match status" value="1"/>
</dbReference>
<feature type="transmembrane region" description="Helical" evidence="6">
    <location>
        <begin position="165"/>
        <end position="182"/>
    </location>
</feature>
<evidence type="ECO:0000256" key="5">
    <source>
        <dbReference type="ARBA" id="ARBA00023136"/>
    </source>
</evidence>
<accession>A0ABQ1SDM9</accession>
<organism evidence="7 8">
    <name type="scientific">Psychroflexus planctonicus</name>
    <dbReference type="NCBI Taxonomy" id="1526575"/>
    <lineage>
        <taxon>Bacteria</taxon>
        <taxon>Pseudomonadati</taxon>
        <taxon>Bacteroidota</taxon>
        <taxon>Flavobacteriia</taxon>
        <taxon>Flavobacteriales</taxon>
        <taxon>Flavobacteriaceae</taxon>
        <taxon>Psychroflexus</taxon>
    </lineage>
</organism>
<evidence type="ECO:0000256" key="1">
    <source>
        <dbReference type="ARBA" id="ARBA00004651"/>
    </source>
</evidence>
<gene>
    <name evidence="7" type="primary">gldF</name>
    <name evidence="7" type="ORF">GCM10010832_09740</name>
</gene>
<dbReference type="PANTHER" id="PTHR30294:SF29">
    <property type="entry name" value="MULTIDRUG ABC TRANSPORTER PERMEASE YBHS-RELATED"/>
    <property type="match status" value="1"/>
</dbReference>
<proteinExistence type="predicted"/>
<keyword evidence="4 6" id="KW-1133">Transmembrane helix</keyword>
<evidence type="ECO:0000313" key="8">
    <source>
        <dbReference type="Proteomes" id="UP000599179"/>
    </source>
</evidence>